<dbReference type="Proteomes" id="UP000178893">
    <property type="component" value="Unassembled WGS sequence"/>
</dbReference>
<dbReference type="AlphaFoldDB" id="A0A1G2DYY7"/>
<dbReference type="EMBL" id="MHLW01000009">
    <property type="protein sequence ID" value="OGZ18230.1"/>
    <property type="molecule type" value="Genomic_DNA"/>
</dbReference>
<dbReference type="SUPFAM" id="SSF88697">
    <property type="entry name" value="PUA domain-like"/>
    <property type="match status" value="1"/>
</dbReference>
<name>A0A1G2DYY7_9BACT</name>
<evidence type="ECO:0000313" key="2">
    <source>
        <dbReference type="EMBL" id="OGZ18230.1"/>
    </source>
</evidence>
<proteinExistence type="predicted"/>
<comment type="caution">
    <text evidence="2">The sequence shown here is derived from an EMBL/GenBank/DDBJ whole genome shotgun (WGS) entry which is preliminary data.</text>
</comment>
<dbReference type="Gene3D" id="2.30.130.30">
    <property type="entry name" value="Hypothetical protein"/>
    <property type="match status" value="1"/>
</dbReference>
<accession>A0A1G2DYY7</accession>
<sequence length="87" mass="10299">MIVKKKIPPKYFDLISSGKKKFELRVADFDIKVGDMLILEEYDPKKKKYTGRKMKKKVGYKLHFSLNQFGQKDLIEKKGLYVLQLED</sequence>
<dbReference type="InterPro" id="IPR015947">
    <property type="entry name" value="PUA-like_sf"/>
</dbReference>
<evidence type="ECO:0000259" key="1">
    <source>
        <dbReference type="Pfam" id="PF12961"/>
    </source>
</evidence>
<protein>
    <recommendedName>
        <fullName evidence="1">DUF3850 domain-containing protein</fullName>
    </recommendedName>
</protein>
<organism evidence="2 3">
    <name type="scientific">Candidatus Nealsonbacteria bacterium RBG_13_37_56</name>
    <dbReference type="NCBI Taxonomy" id="1801661"/>
    <lineage>
        <taxon>Bacteria</taxon>
        <taxon>Candidatus Nealsoniibacteriota</taxon>
    </lineage>
</organism>
<dbReference type="Pfam" id="PF12961">
    <property type="entry name" value="DUF3850"/>
    <property type="match status" value="1"/>
</dbReference>
<feature type="domain" description="DUF3850" evidence="1">
    <location>
        <begin position="6"/>
        <end position="63"/>
    </location>
</feature>
<reference evidence="2 3" key="1">
    <citation type="journal article" date="2016" name="Nat. Commun.">
        <title>Thousands of microbial genomes shed light on interconnected biogeochemical processes in an aquifer system.</title>
        <authorList>
            <person name="Anantharaman K."/>
            <person name="Brown C.T."/>
            <person name="Hug L.A."/>
            <person name="Sharon I."/>
            <person name="Castelle C.J."/>
            <person name="Probst A.J."/>
            <person name="Thomas B.C."/>
            <person name="Singh A."/>
            <person name="Wilkins M.J."/>
            <person name="Karaoz U."/>
            <person name="Brodie E.L."/>
            <person name="Williams K.H."/>
            <person name="Hubbard S.S."/>
            <person name="Banfield J.F."/>
        </authorList>
    </citation>
    <scope>NUCLEOTIDE SEQUENCE [LARGE SCALE GENOMIC DNA]</scope>
</reference>
<dbReference type="InterPro" id="IPR039440">
    <property type="entry name" value="DUF3850"/>
</dbReference>
<gene>
    <name evidence="2" type="ORF">A2V72_02715</name>
</gene>
<evidence type="ECO:0000313" key="3">
    <source>
        <dbReference type="Proteomes" id="UP000178893"/>
    </source>
</evidence>